<evidence type="ECO:0000256" key="1">
    <source>
        <dbReference type="ARBA" id="ARBA00004236"/>
    </source>
</evidence>
<dbReference type="Pfam" id="PF13004">
    <property type="entry name" value="BACON"/>
    <property type="match status" value="1"/>
</dbReference>
<keyword evidence="6" id="KW-0472">Membrane</keyword>
<comment type="caution">
    <text evidence="12">The sequence shown here is derived from an EMBL/GenBank/DDBJ whole genome shotgun (WGS) entry which is preliminary data.</text>
</comment>
<dbReference type="CDD" id="cd14948">
    <property type="entry name" value="BACON"/>
    <property type="match status" value="1"/>
</dbReference>
<evidence type="ECO:0000313" key="13">
    <source>
        <dbReference type="Proteomes" id="UP000003452"/>
    </source>
</evidence>
<keyword evidence="7" id="KW-0675">Receptor</keyword>
<keyword evidence="4" id="KW-0732">Signal</keyword>
<evidence type="ECO:0000256" key="6">
    <source>
        <dbReference type="ARBA" id="ARBA00023136"/>
    </source>
</evidence>
<dbReference type="Pfam" id="PF00560">
    <property type="entry name" value="LRR_1"/>
    <property type="match status" value="1"/>
</dbReference>
<evidence type="ECO:0000256" key="7">
    <source>
        <dbReference type="ARBA" id="ARBA00023170"/>
    </source>
</evidence>
<dbReference type="RefSeq" id="WP_007558641.1">
    <property type="nucleotide sequence ID" value="NZ_DS990119.1"/>
</dbReference>
<keyword evidence="3" id="KW-0812">Transmembrane</keyword>
<dbReference type="Gene3D" id="2.60.40.10">
    <property type="entry name" value="Immunoglobulins"/>
    <property type="match status" value="3"/>
</dbReference>
<dbReference type="PROSITE" id="PS51450">
    <property type="entry name" value="LRR"/>
    <property type="match status" value="1"/>
</dbReference>
<comment type="subcellular location">
    <subcellularLocation>
        <location evidence="1">Cell membrane</location>
    </subcellularLocation>
    <subcellularLocation>
        <location evidence="9">Endomembrane system</location>
        <topology evidence="9">Single-pass membrane protein</topology>
    </subcellularLocation>
</comment>
<dbReference type="HOGENOM" id="CLU_385741_0_0_10"/>
<keyword evidence="2" id="KW-1003">Cell membrane</keyword>
<dbReference type="Gene3D" id="3.80.10.10">
    <property type="entry name" value="Ribonuclease Inhibitor"/>
    <property type="match status" value="1"/>
</dbReference>
<dbReference type="Proteomes" id="UP000003452">
    <property type="component" value="Unassembled WGS sequence"/>
</dbReference>
<protein>
    <submittedName>
        <fullName evidence="12">Leucine Rich Repeat protein</fullName>
    </submittedName>
</protein>
<keyword evidence="8" id="KW-0325">Glycoprotein</keyword>
<reference evidence="12 13" key="1">
    <citation type="submission" date="2008-08" db="EMBL/GenBank/DDBJ databases">
        <title>Draft genome sequence of Bacteroides plebeius (DSM 17135).</title>
        <authorList>
            <person name="Sudarsanam P."/>
            <person name="Ley R."/>
            <person name="Guruge J."/>
            <person name="Turnbaugh P.J."/>
            <person name="Mahowald M."/>
            <person name="Liep D."/>
            <person name="Gordon J."/>
        </authorList>
    </citation>
    <scope>NUCLEOTIDE SEQUENCE [LARGE SCALE GENOMIC DNA]</scope>
    <source>
        <strain evidence="13">DSM 17135 / JCM 12973 / M2</strain>
    </source>
</reference>
<evidence type="ECO:0000256" key="9">
    <source>
        <dbReference type="ARBA" id="ARBA00037847"/>
    </source>
</evidence>
<evidence type="ECO:0000259" key="10">
    <source>
        <dbReference type="Pfam" id="PF13004"/>
    </source>
</evidence>
<gene>
    <name evidence="12" type="ORF">BACPLE_01009</name>
</gene>
<dbReference type="SUPFAM" id="SSF52058">
    <property type="entry name" value="L domain-like"/>
    <property type="match status" value="1"/>
</dbReference>
<reference evidence="12 13" key="2">
    <citation type="submission" date="2008-08" db="EMBL/GenBank/DDBJ databases">
        <authorList>
            <person name="Fulton L."/>
            <person name="Clifton S."/>
            <person name="Fulton B."/>
            <person name="Xu J."/>
            <person name="Minx P."/>
            <person name="Pepin K.H."/>
            <person name="Johnson M."/>
            <person name="Thiruvilangam P."/>
            <person name="Bhonagiri V."/>
            <person name="Nash W.E."/>
            <person name="Mardis E.R."/>
            <person name="Wilson R.K."/>
        </authorList>
    </citation>
    <scope>NUCLEOTIDE SEQUENCE [LARGE SCALE GENOMIC DNA]</scope>
    <source>
        <strain evidence="13">DSM 17135 / JCM 12973 / M2</strain>
    </source>
</reference>
<dbReference type="GO" id="GO:0005886">
    <property type="term" value="C:plasma membrane"/>
    <property type="evidence" value="ECO:0007669"/>
    <property type="project" value="UniProtKB-SubCell"/>
</dbReference>
<dbReference type="InterPro" id="IPR001611">
    <property type="entry name" value="Leu-rich_rpt"/>
</dbReference>
<dbReference type="GeneID" id="43183534"/>
<evidence type="ECO:0000256" key="2">
    <source>
        <dbReference type="ARBA" id="ARBA00022475"/>
    </source>
</evidence>
<dbReference type="Pfam" id="PF19190">
    <property type="entry name" value="BACON_2"/>
    <property type="match status" value="1"/>
</dbReference>
<dbReference type="AlphaFoldDB" id="B5CWB9"/>
<evidence type="ECO:0000256" key="3">
    <source>
        <dbReference type="ARBA" id="ARBA00022692"/>
    </source>
</evidence>
<feature type="domain" description="BACON" evidence="11">
    <location>
        <begin position="152"/>
        <end position="228"/>
    </location>
</feature>
<dbReference type="OrthoDB" id="627712at2"/>
<dbReference type="GO" id="GO:0012505">
    <property type="term" value="C:endomembrane system"/>
    <property type="evidence" value="ECO:0007669"/>
    <property type="project" value="UniProtKB-SubCell"/>
</dbReference>
<name>B5CWB9_PHOPM</name>
<evidence type="ECO:0000259" key="11">
    <source>
        <dbReference type="Pfam" id="PF19190"/>
    </source>
</evidence>
<keyword evidence="5" id="KW-1133">Transmembrane helix</keyword>
<dbReference type="InterPro" id="IPR032675">
    <property type="entry name" value="LRR_dom_sf"/>
</dbReference>
<feature type="domain" description="BACON" evidence="10">
    <location>
        <begin position="271"/>
        <end position="331"/>
    </location>
</feature>
<dbReference type="InterPro" id="IPR013783">
    <property type="entry name" value="Ig-like_fold"/>
</dbReference>
<dbReference type="InterPro" id="IPR024361">
    <property type="entry name" value="BACON"/>
</dbReference>
<evidence type="ECO:0000256" key="4">
    <source>
        <dbReference type="ARBA" id="ARBA00022729"/>
    </source>
</evidence>
<proteinExistence type="predicted"/>
<accession>B5CWB9</accession>
<evidence type="ECO:0000256" key="5">
    <source>
        <dbReference type="ARBA" id="ARBA00022989"/>
    </source>
</evidence>
<sequence>MNKTFFKSIFFMGLVACMFSCKDDDSPLDGGNTPQGVNVRFDYSQAKLGRSQGSSATLNGSSDADWTIEVEEGDFFSVEPMSGTAGDFTLTVTANKGNTSTEKVYSKFIFNASGRKYPVTVIHLEDEIRLEPSYEAETVFSFDQEGNLLSPDLNVKAFTATSNIEWTVKTVNEADSWINVGPEVGEKGENLPIDVNVEKNQFAKERTGKFEVRVPEGTSFQYTVTQAAAALNYAIKDGDSELNNQTGVTGLDGAGETHTITLLANADWTITPANDAAWLKFEPSAGEASLESVEVKVIVEPNDDMNAGREASFTVTFSDKSATALKISVQQDKGEMPEEVGKLKELETELEGNNAGALNWSEEADYNKWTGVKFEAGKLVELSLASKGLNGYIPAAIGQFTSLRVLDLSNNDLKATLGLEDVTHPDGTKAYTPAIPVEFKNLKELKSFKLSGNNISGTFPSDLVNHPHYRDWAAMQNIYPQKGDNADISYDATKAVRYTGPDPSTWKLKLTQVGILRAMYHAMGGENWKGYNADGSDIAWLNEEVVLAKGQAGINAVNATGVVTDFKLDASGSTVGGQIPEECLMNKSLAKFQVNNTANCGFALTGSIHPLILQRLKYLSFNNHSFDMDINFILSNLNNKVVNVLFQNSKTIDGEINTDYLEVDGTMQAGKLNFAGTSITGTVKVDDIKSAFKAADQSKVTVEEMKKYFPSTVIVQ</sequence>
<dbReference type="PANTHER" id="PTHR48052:SF77">
    <property type="entry name" value="PROTEIN KINASE DOMAIN-CONTAINING PROTEIN"/>
    <property type="match status" value="1"/>
</dbReference>
<dbReference type="eggNOG" id="COG4886">
    <property type="taxonomic scope" value="Bacteria"/>
</dbReference>
<organism evidence="12 13">
    <name type="scientific">Phocaeicola plebeius (strain DSM 17135 / JCM 12973 / CCUG 54634 / M2)</name>
    <name type="common">Bacteroides plebeius</name>
    <dbReference type="NCBI Taxonomy" id="484018"/>
    <lineage>
        <taxon>Bacteria</taxon>
        <taxon>Pseudomonadati</taxon>
        <taxon>Bacteroidota</taxon>
        <taxon>Bacteroidia</taxon>
        <taxon>Bacteroidales</taxon>
        <taxon>Bacteroidaceae</taxon>
        <taxon>Phocaeicola</taxon>
    </lineage>
</organism>
<dbReference type="EMBL" id="ABQC02000012">
    <property type="protein sequence ID" value="EDY96566.1"/>
    <property type="molecule type" value="Genomic_DNA"/>
</dbReference>
<evidence type="ECO:0000313" key="12">
    <source>
        <dbReference type="EMBL" id="EDY96566.1"/>
    </source>
</evidence>
<evidence type="ECO:0000256" key="8">
    <source>
        <dbReference type="ARBA" id="ARBA00023180"/>
    </source>
</evidence>
<dbReference type="PANTHER" id="PTHR48052">
    <property type="entry name" value="UNNAMED PRODUCT"/>
    <property type="match status" value="1"/>
</dbReference>